<gene>
    <name evidence="2" type="ordered locus">Halxa_2537</name>
</gene>
<accession>F8DC42</accession>
<dbReference type="Pfam" id="PF18545">
    <property type="entry name" value="HalOD1"/>
    <property type="match status" value="1"/>
</dbReference>
<dbReference type="EMBL" id="CP002839">
    <property type="protein sequence ID" value="AEH37155.1"/>
    <property type="molecule type" value="Genomic_DNA"/>
</dbReference>
<reference evidence="2 3" key="1">
    <citation type="journal article" date="2012" name="Stand. Genomic Sci.">
        <title>Complete genome sequence of Halopiger xanaduensis type strain (SH-6(T)).</title>
        <authorList>
            <person name="Anderson I."/>
            <person name="Tindall B.J."/>
            <person name="Rohde M."/>
            <person name="Lucas S."/>
            <person name="Han J."/>
            <person name="Lapidus A."/>
            <person name="Cheng J.F."/>
            <person name="Goodwin L."/>
            <person name="Pitluck S."/>
            <person name="Peters L."/>
            <person name="Pati A."/>
            <person name="Mikhailova N."/>
            <person name="Pagani I."/>
            <person name="Teshima H."/>
            <person name="Han C."/>
            <person name="Tapia R."/>
            <person name="Land M."/>
            <person name="Woyke T."/>
            <person name="Klenk H.P."/>
            <person name="Kyrpides N."/>
            <person name="Ivanova N."/>
        </authorList>
    </citation>
    <scope>NUCLEOTIDE SEQUENCE [LARGE SCALE GENOMIC DNA]</scope>
    <source>
        <strain evidence="3">DSM 18323 / JCM 14033 / SH-6</strain>
    </source>
</reference>
<organism evidence="2 3">
    <name type="scientific">Halopiger xanaduensis (strain DSM 18323 / JCM 14033 / SH-6)</name>
    <dbReference type="NCBI Taxonomy" id="797210"/>
    <lineage>
        <taxon>Archaea</taxon>
        <taxon>Methanobacteriati</taxon>
        <taxon>Methanobacteriota</taxon>
        <taxon>Stenosarchaea group</taxon>
        <taxon>Halobacteria</taxon>
        <taxon>Halobacteriales</taxon>
        <taxon>Natrialbaceae</taxon>
        <taxon>Halopiger</taxon>
    </lineage>
</organism>
<dbReference type="KEGG" id="hxa:Halxa_2537"/>
<feature type="domain" description="Halobacterial output" evidence="1">
    <location>
        <begin position="22"/>
        <end position="93"/>
    </location>
</feature>
<dbReference type="InterPro" id="IPR040624">
    <property type="entry name" value="HalOD1"/>
</dbReference>
<dbReference type="HOGENOM" id="CLU_159738_4_3_2"/>
<evidence type="ECO:0000259" key="1">
    <source>
        <dbReference type="Pfam" id="PF18545"/>
    </source>
</evidence>
<dbReference type="RefSeq" id="WP_013880045.1">
    <property type="nucleotide sequence ID" value="NC_015666.1"/>
</dbReference>
<protein>
    <recommendedName>
        <fullName evidence="1">Halobacterial output domain-containing protein</fullName>
    </recommendedName>
</protein>
<evidence type="ECO:0000313" key="3">
    <source>
        <dbReference type="Proteomes" id="UP000006794"/>
    </source>
</evidence>
<name>F8DC42_HALXS</name>
<evidence type="ECO:0000313" key="2">
    <source>
        <dbReference type="EMBL" id="AEH37155.1"/>
    </source>
</evidence>
<dbReference type="AlphaFoldDB" id="F8DC42"/>
<sequence length="102" mass="11366">MTNHDNLDEIIPVYKVDLEATDQSTSAIVIQTITELTGQEPDELEPLWDSVDPEALDSFVARAEETETPCRLAFEYQGYTVKIDADGELRIAPSEEPLLINA</sequence>
<dbReference type="OrthoDB" id="271604at2157"/>
<dbReference type="GeneID" id="10797492"/>
<dbReference type="Proteomes" id="UP000006794">
    <property type="component" value="Chromosome"/>
</dbReference>
<dbReference type="eggNOG" id="arCOG08989">
    <property type="taxonomic scope" value="Archaea"/>
</dbReference>
<keyword evidence="3" id="KW-1185">Reference proteome</keyword>
<proteinExistence type="predicted"/>